<dbReference type="CDD" id="cd01392">
    <property type="entry name" value="HTH_LacI"/>
    <property type="match status" value="1"/>
</dbReference>
<dbReference type="InterPro" id="IPR000843">
    <property type="entry name" value="HTH_LacI"/>
</dbReference>
<keyword evidence="2" id="KW-0238">DNA-binding</keyword>
<dbReference type="KEGG" id="mgg:MPLG2_3152"/>
<dbReference type="Gene3D" id="1.10.260.40">
    <property type="entry name" value="lambda repressor-like DNA-binding domains"/>
    <property type="match status" value="1"/>
</dbReference>
<name>A0A2N9JKS5_9ACTN</name>
<gene>
    <name evidence="6" type="ORF">MPLG2_3152</name>
</gene>
<keyword evidence="3" id="KW-0804">Transcription</keyword>
<reference evidence="6 7" key="1">
    <citation type="submission" date="2018-02" db="EMBL/GenBank/DDBJ databases">
        <authorList>
            <person name="Cohen D.B."/>
            <person name="Kent A.D."/>
        </authorList>
    </citation>
    <scope>NUCLEOTIDE SEQUENCE [LARGE SCALE GENOMIC DNA]</scope>
    <source>
        <strain evidence="6">1</strain>
    </source>
</reference>
<dbReference type="CDD" id="cd06267">
    <property type="entry name" value="PBP1_LacI_sugar_binding-like"/>
    <property type="match status" value="1"/>
</dbReference>
<evidence type="ECO:0000256" key="1">
    <source>
        <dbReference type="ARBA" id="ARBA00023015"/>
    </source>
</evidence>
<dbReference type="EMBL" id="LT985188">
    <property type="protein sequence ID" value="SPD88182.1"/>
    <property type="molecule type" value="Genomic_DNA"/>
</dbReference>
<sequence>MTIYDVAKAAGVAPSTVSRTFARPGRVNADTAERVRQAAEQLGYRSAQIRQGPSTTRTKLLGVMVSDVANPFFSQLIRGAQLAANEVGYEILLADCRESGTRERAALERLIPVVEGFVIGSSRMPDSTLRMIAKQRPMVSMNRAMVDVPSVVTDNAGGARMALELLRELHHDDVYYVAGPEAAWPDGMRFRGLRDHAHTLGMTVHRVGPVLPTFEGGLAAARQLAERRPTAVIGYNDLVAVGVMHGLMQAGLRVPEQVSVIGFDDILIARLVLPTLTTVAAPMRQMGANAVGNLVAILNGARSQATEAMVMPVQLRVRGSTAQRSQRVSPAMGVGRASGSGPQ</sequence>
<evidence type="ECO:0000256" key="2">
    <source>
        <dbReference type="ARBA" id="ARBA00023125"/>
    </source>
</evidence>
<dbReference type="InterPro" id="IPR046335">
    <property type="entry name" value="LacI/GalR-like_sensor"/>
</dbReference>
<proteinExistence type="predicted"/>
<keyword evidence="7" id="KW-1185">Reference proteome</keyword>
<dbReference type="InterPro" id="IPR010982">
    <property type="entry name" value="Lambda_DNA-bd_dom_sf"/>
</dbReference>
<dbReference type="PROSITE" id="PS50932">
    <property type="entry name" value="HTH_LACI_2"/>
    <property type="match status" value="1"/>
</dbReference>
<evidence type="ECO:0000256" key="3">
    <source>
        <dbReference type="ARBA" id="ARBA00023163"/>
    </source>
</evidence>
<organism evidence="6 7">
    <name type="scientific">Micropruina glycogenica</name>
    <dbReference type="NCBI Taxonomy" id="75385"/>
    <lineage>
        <taxon>Bacteria</taxon>
        <taxon>Bacillati</taxon>
        <taxon>Actinomycetota</taxon>
        <taxon>Actinomycetes</taxon>
        <taxon>Propionibacteriales</taxon>
        <taxon>Nocardioidaceae</taxon>
        <taxon>Micropruina</taxon>
    </lineage>
</organism>
<dbReference type="SUPFAM" id="SSF47413">
    <property type="entry name" value="lambda repressor-like DNA-binding domains"/>
    <property type="match status" value="1"/>
</dbReference>
<dbReference type="Pfam" id="PF00356">
    <property type="entry name" value="LacI"/>
    <property type="match status" value="1"/>
</dbReference>
<evidence type="ECO:0000259" key="5">
    <source>
        <dbReference type="PROSITE" id="PS50932"/>
    </source>
</evidence>
<dbReference type="PANTHER" id="PTHR30146">
    <property type="entry name" value="LACI-RELATED TRANSCRIPTIONAL REPRESSOR"/>
    <property type="match status" value="1"/>
</dbReference>
<dbReference type="GO" id="GO:0003700">
    <property type="term" value="F:DNA-binding transcription factor activity"/>
    <property type="evidence" value="ECO:0007669"/>
    <property type="project" value="TreeGrafter"/>
</dbReference>
<evidence type="ECO:0000313" key="6">
    <source>
        <dbReference type="EMBL" id="SPD88182.1"/>
    </source>
</evidence>
<feature type="domain" description="HTH lacI-type" evidence="5">
    <location>
        <begin position="1"/>
        <end position="55"/>
    </location>
</feature>
<dbReference type="InterPro" id="IPR028082">
    <property type="entry name" value="Peripla_BP_I"/>
</dbReference>
<keyword evidence="1" id="KW-0805">Transcription regulation</keyword>
<protein>
    <submittedName>
        <fullName evidence="6">LacI family transcriptional regulator</fullName>
    </submittedName>
</protein>
<dbReference type="PANTHER" id="PTHR30146:SF147">
    <property type="entry name" value="HTH-TYPE TRANSCRIPTIONAL REGULATOR DEGA"/>
    <property type="match status" value="1"/>
</dbReference>
<evidence type="ECO:0000256" key="4">
    <source>
        <dbReference type="SAM" id="MobiDB-lite"/>
    </source>
</evidence>
<dbReference type="GO" id="GO:0000976">
    <property type="term" value="F:transcription cis-regulatory region binding"/>
    <property type="evidence" value="ECO:0007669"/>
    <property type="project" value="TreeGrafter"/>
</dbReference>
<dbReference type="AlphaFoldDB" id="A0A2N9JKS5"/>
<dbReference type="SMART" id="SM00354">
    <property type="entry name" value="HTH_LACI"/>
    <property type="match status" value="1"/>
</dbReference>
<dbReference type="SUPFAM" id="SSF53822">
    <property type="entry name" value="Periplasmic binding protein-like I"/>
    <property type="match status" value="1"/>
</dbReference>
<accession>A0A2N9JKS5</accession>
<dbReference type="Proteomes" id="UP000238164">
    <property type="component" value="Chromosome 1"/>
</dbReference>
<evidence type="ECO:0000313" key="7">
    <source>
        <dbReference type="Proteomes" id="UP000238164"/>
    </source>
</evidence>
<feature type="region of interest" description="Disordered" evidence="4">
    <location>
        <begin position="321"/>
        <end position="343"/>
    </location>
</feature>
<dbReference type="Pfam" id="PF13377">
    <property type="entry name" value="Peripla_BP_3"/>
    <property type="match status" value="1"/>
</dbReference>
<dbReference type="Gene3D" id="3.40.50.2300">
    <property type="match status" value="2"/>
</dbReference>